<name>A0A8J3TYY4_9ACTN</name>
<evidence type="ECO:0000313" key="1">
    <source>
        <dbReference type="EMBL" id="GII35618.1"/>
    </source>
</evidence>
<keyword evidence="2" id="KW-1185">Reference proteome</keyword>
<accession>A0A8J3TYY4</accession>
<evidence type="ECO:0000313" key="2">
    <source>
        <dbReference type="Proteomes" id="UP000622547"/>
    </source>
</evidence>
<gene>
    <name evidence="1" type="ORF">Pph01_06210</name>
</gene>
<comment type="caution">
    <text evidence="1">The sequence shown here is derived from an EMBL/GenBank/DDBJ whole genome shotgun (WGS) entry which is preliminary data.</text>
</comment>
<sequence>MVTKDRAVELVESLLSRTRQESPWMAGLPELAVLDVEERALGWLVFWQSVEYVHSR</sequence>
<protein>
    <submittedName>
        <fullName evidence="1">Uncharacterized protein</fullName>
    </submittedName>
</protein>
<dbReference type="EMBL" id="BOOP01000003">
    <property type="protein sequence ID" value="GII35618.1"/>
    <property type="molecule type" value="Genomic_DNA"/>
</dbReference>
<dbReference type="AlphaFoldDB" id="A0A8J3TYY4"/>
<proteinExistence type="predicted"/>
<dbReference type="RefSeq" id="WP_204071373.1">
    <property type="nucleotide sequence ID" value="NZ_BAABHI010000012.1"/>
</dbReference>
<organism evidence="1 2">
    <name type="scientific">Planotetraspora phitsanulokensis</name>
    <dbReference type="NCBI Taxonomy" id="575192"/>
    <lineage>
        <taxon>Bacteria</taxon>
        <taxon>Bacillati</taxon>
        <taxon>Actinomycetota</taxon>
        <taxon>Actinomycetes</taxon>
        <taxon>Streptosporangiales</taxon>
        <taxon>Streptosporangiaceae</taxon>
        <taxon>Planotetraspora</taxon>
    </lineage>
</organism>
<dbReference type="Proteomes" id="UP000622547">
    <property type="component" value="Unassembled WGS sequence"/>
</dbReference>
<reference evidence="1 2" key="1">
    <citation type="submission" date="2021-01" db="EMBL/GenBank/DDBJ databases">
        <title>Whole genome shotgun sequence of Planotetraspora phitsanulokensis NBRC 104273.</title>
        <authorList>
            <person name="Komaki H."/>
            <person name="Tamura T."/>
        </authorList>
    </citation>
    <scope>NUCLEOTIDE SEQUENCE [LARGE SCALE GENOMIC DNA]</scope>
    <source>
        <strain evidence="1 2">NBRC 104273</strain>
    </source>
</reference>